<dbReference type="VEuPathDB" id="PlasmoDB:Py17XNL_001400915"/>
<protein>
    <submittedName>
        <fullName evidence="1">Uncharacterized protein</fullName>
    </submittedName>
</protein>
<evidence type="ECO:0000313" key="4">
    <source>
        <dbReference type="Proteomes" id="UP000072904"/>
    </source>
</evidence>
<evidence type="ECO:0000313" key="1">
    <source>
        <dbReference type="EMBL" id="CDU20417.1"/>
    </source>
</evidence>
<dbReference type="EMBL" id="LM993668">
    <property type="protein sequence ID" value="VTZ81377.1"/>
    <property type="molecule type" value="Genomic_DNA"/>
</dbReference>
<reference evidence="2" key="3">
    <citation type="submission" date="2014-05" db="EMBL/GenBank/DDBJ databases">
        <authorList>
            <person name="Aslett M.A."/>
            <person name="De Silva N."/>
        </authorList>
    </citation>
    <scope>NUCLEOTIDE SEQUENCE</scope>
    <source>
        <strain evidence="2">17X</strain>
    </source>
</reference>
<dbReference type="GeneID" id="3790669"/>
<dbReference type="VEuPathDB" id="PlasmoDB:PY17X_1406300"/>
<dbReference type="AlphaFoldDB" id="A0A078KEK3"/>
<dbReference type="Proteomes" id="UP000072904">
    <property type="component" value="Chromosome 14"/>
</dbReference>
<gene>
    <name evidence="2" type="ORF">PY17X_1406300</name>
    <name evidence="1" type="ORF">PYYM_1408200</name>
</gene>
<name>A0A078KEK3_PLAYE</name>
<dbReference type="OMA" id="KCTISTN"/>
<dbReference type="VEuPathDB" id="PlasmoDB:PYYM_1408200"/>
<evidence type="ECO:0000313" key="2">
    <source>
        <dbReference type="EMBL" id="VTZ81377.1"/>
    </source>
</evidence>
<reference evidence="1" key="2">
    <citation type="submission" date="2014-05" db="EMBL/GenBank/DDBJ databases">
        <authorList>
            <person name="Aslett A.Martin."/>
            <person name="De Silva Nishadi"/>
        </authorList>
    </citation>
    <scope>NUCLEOTIDE SEQUENCE</scope>
    <source>
        <strain evidence="1">YM</strain>
    </source>
</reference>
<evidence type="ECO:0000313" key="3">
    <source>
        <dbReference type="Proteomes" id="UP000072874"/>
    </source>
</evidence>
<dbReference type="EMBL" id="LK934642">
    <property type="protein sequence ID" value="CDU20417.1"/>
    <property type="molecule type" value="Genomic_DNA"/>
</dbReference>
<reference evidence="3 4" key="1">
    <citation type="journal article" date="2014" name="BMC Biol.">
        <title>A comprehensive evaluation of rodent malaria parasite genomes and gene expression.</title>
        <authorList>
            <person name="Otto T.D."/>
            <person name="Bohme U."/>
            <person name="Jackson A.P."/>
            <person name="Hunt M."/>
            <person name="Franke-Fayard B."/>
            <person name="Hoeijmakers W.A."/>
            <person name="Religa A.A."/>
            <person name="Robertson L."/>
            <person name="Sanders M."/>
            <person name="Ogun S.A."/>
            <person name="Cunningham D."/>
            <person name="Erhart A."/>
            <person name="Billker O."/>
            <person name="Khan S.M."/>
            <person name="Stunnenberg H.G."/>
            <person name="Langhorne J."/>
            <person name="Holder A.A."/>
            <person name="Waters A.P."/>
            <person name="Newbold C.I."/>
            <person name="Pain A."/>
            <person name="Berriman M."/>
            <person name="Janse C.J."/>
        </authorList>
    </citation>
    <scope>NUCLEOTIDE SEQUENCE [LARGE SCALE GENOMIC DNA]</scope>
    <source>
        <strain evidence="2 3">17X</strain>
        <strain evidence="1 4">YM</strain>
    </source>
</reference>
<dbReference type="VEuPathDB" id="PlasmoDB:PY04952"/>
<dbReference type="RefSeq" id="XP_725330.1">
    <property type="nucleotide sequence ID" value="XM_720237.1"/>
</dbReference>
<sequence length="139" mass="16440">MYPPFFSLVKNNLNFSKISINVKNKSLSNFLKFKINENIIDDKINVKSQVKLNRIKQCHSALNCLVTNIATNKNKSPQICNLFNSYIYIPDKKYNNDISKVDTSRKVLYFKWKARKSYKKRVLNLPSTKSRRRYAQKNR</sequence>
<proteinExistence type="predicted"/>
<dbReference type="OrthoDB" id="374158at2759"/>
<accession>A0A078KEK3</accession>
<organism evidence="1 4">
    <name type="scientific">Plasmodium yoelii</name>
    <dbReference type="NCBI Taxonomy" id="5861"/>
    <lineage>
        <taxon>Eukaryota</taxon>
        <taxon>Sar</taxon>
        <taxon>Alveolata</taxon>
        <taxon>Apicomplexa</taxon>
        <taxon>Aconoidasida</taxon>
        <taxon>Haemosporida</taxon>
        <taxon>Plasmodiidae</taxon>
        <taxon>Plasmodium</taxon>
        <taxon>Plasmodium (Vinckeia)</taxon>
    </lineage>
</organism>
<dbReference type="KEGG" id="pyo:PY17X_1406300"/>
<reference evidence="2" key="4">
    <citation type="submission" date="2019-05" db="EMBL/GenBank/DDBJ databases">
        <authorList>
            <consortium name="Pathogen Informatics"/>
        </authorList>
    </citation>
    <scope>NUCLEOTIDE SEQUENCE</scope>
    <source>
        <strain evidence="2">17X</strain>
    </source>
</reference>
<dbReference type="Proteomes" id="UP000072874">
    <property type="component" value="Chromosome 14"/>
</dbReference>